<dbReference type="OrthoDB" id="121098at2"/>
<evidence type="ECO:0000256" key="1">
    <source>
        <dbReference type="SAM" id="SignalP"/>
    </source>
</evidence>
<gene>
    <name evidence="2" type="ORF">SAMN05421770_10370</name>
</gene>
<evidence type="ECO:0000313" key="3">
    <source>
        <dbReference type="Proteomes" id="UP000198356"/>
    </source>
</evidence>
<feature type="chain" id="PRO_5012851034" description="Outer membrane protein beta-barrel domain-containing protein" evidence="1">
    <location>
        <begin position="22"/>
        <end position="220"/>
    </location>
</feature>
<feature type="signal peptide" evidence="1">
    <location>
        <begin position="1"/>
        <end position="21"/>
    </location>
</feature>
<keyword evidence="1" id="KW-0732">Signal</keyword>
<evidence type="ECO:0000313" key="2">
    <source>
        <dbReference type="EMBL" id="SNS91855.1"/>
    </source>
</evidence>
<evidence type="ECO:0008006" key="4">
    <source>
        <dbReference type="Google" id="ProtNLM"/>
    </source>
</evidence>
<sequence>MRLFTLTAALFLLPAANAAHAQFAVYGTFSPLHGSNVLTGSLLNQAGTSSAYTVAPQYTSFWASGFGGGVTYNFVPVGPVKLGVDLRGSSRPRTVGADTAMAGLKIAFKAPFIRFKPYAEVAGGYVATRTFNNSNYIVTSSSTSTSTVSFNPTYGNQYAAWEVLGGVDYALAPFVDLRLIEVGGGNGYSVGNPSSSGSLLSSSSNRIGVFTLNTGVVVHF</sequence>
<protein>
    <recommendedName>
        <fullName evidence="4">Outer membrane protein beta-barrel domain-containing protein</fullName>
    </recommendedName>
</protein>
<dbReference type="RefSeq" id="WP_089408202.1">
    <property type="nucleotide sequence ID" value="NZ_FZOU01000003.1"/>
</dbReference>
<organism evidence="2 3">
    <name type="scientific">Granulicella rosea</name>
    <dbReference type="NCBI Taxonomy" id="474952"/>
    <lineage>
        <taxon>Bacteria</taxon>
        <taxon>Pseudomonadati</taxon>
        <taxon>Acidobacteriota</taxon>
        <taxon>Terriglobia</taxon>
        <taxon>Terriglobales</taxon>
        <taxon>Acidobacteriaceae</taxon>
        <taxon>Granulicella</taxon>
    </lineage>
</organism>
<proteinExistence type="predicted"/>
<dbReference type="AlphaFoldDB" id="A0A239IE71"/>
<accession>A0A239IE71</accession>
<reference evidence="2 3" key="1">
    <citation type="submission" date="2017-06" db="EMBL/GenBank/DDBJ databases">
        <authorList>
            <person name="Kim H.J."/>
            <person name="Triplett B.A."/>
        </authorList>
    </citation>
    <scope>NUCLEOTIDE SEQUENCE [LARGE SCALE GENOMIC DNA]</scope>
    <source>
        <strain evidence="2 3">DSM 18704</strain>
    </source>
</reference>
<dbReference type="EMBL" id="FZOU01000003">
    <property type="protein sequence ID" value="SNS91855.1"/>
    <property type="molecule type" value="Genomic_DNA"/>
</dbReference>
<keyword evidence="3" id="KW-1185">Reference proteome</keyword>
<dbReference type="Proteomes" id="UP000198356">
    <property type="component" value="Unassembled WGS sequence"/>
</dbReference>
<name>A0A239IE71_9BACT</name>